<protein>
    <submittedName>
        <fullName evidence="2">Uncharacterized protein</fullName>
    </submittedName>
</protein>
<keyword evidence="3" id="KW-1185">Reference proteome</keyword>
<name>A0A7T2GJF5_9SPHN</name>
<organism evidence="2 3">
    <name type="scientific">Allosphingosinicella flava</name>
    <dbReference type="NCBI Taxonomy" id="2771430"/>
    <lineage>
        <taxon>Bacteria</taxon>
        <taxon>Pseudomonadati</taxon>
        <taxon>Pseudomonadota</taxon>
        <taxon>Alphaproteobacteria</taxon>
        <taxon>Sphingomonadales</taxon>
        <taxon>Sphingomonadaceae</taxon>
        <taxon>Allosphingosinicella</taxon>
    </lineage>
</organism>
<feature type="chain" id="PRO_5033032193" evidence="1">
    <location>
        <begin position="19"/>
        <end position="186"/>
    </location>
</feature>
<gene>
    <name evidence="2" type="ORF">IC614_11965</name>
</gene>
<reference evidence="2 3" key="1">
    <citation type="submission" date="2020-11" db="EMBL/GenBank/DDBJ databases">
        <title>Genome seq and assembly of Sphingosinicella sp.</title>
        <authorList>
            <person name="Chhetri G."/>
        </authorList>
    </citation>
    <scope>NUCLEOTIDE SEQUENCE [LARGE SCALE GENOMIC DNA]</scope>
    <source>
        <strain evidence="2 3">UDD2</strain>
    </source>
</reference>
<proteinExistence type="predicted"/>
<dbReference type="Proteomes" id="UP000594873">
    <property type="component" value="Chromosome"/>
</dbReference>
<dbReference type="EMBL" id="CP065592">
    <property type="protein sequence ID" value="QPQ55002.1"/>
    <property type="molecule type" value="Genomic_DNA"/>
</dbReference>
<evidence type="ECO:0000313" key="3">
    <source>
        <dbReference type="Proteomes" id="UP000594873"/>
    </source>
</evidence>
<sequence length="186" mass="19127">MFRPFLALLATAALPAAATSQTTSGAELWNASSQGDACMVTSSDSGSQTVLSIMAAPTDGAFIFLVQNPAWQSLEDGAAYPVAVEFDDFGPWQIQASARENIDADGPGLAFTVAPSREDGNGFIQEMVKASSMEIVANGATVGTLSVAGSEKAMQELARCMAKSWAGLSEDGAEVQAASDTPATPL</sequence>
<evidence type="ECO:0000256" key="1">
    <source>
        <dbReference type="SAM" id="SignalP"/>
    </source>
</evidence>
<feature type="signal peptide" evidence="1">
    <location>
        <begin position="1"/>
        <end position="18"/>
    </location>
</feature>
<dbReference type="AlphaFoldDB" id="A0A7T2GJF5"/>
<keyword evidence="1" id="KW-0732">Signal</keyword>
<dbReference type="RefSeq" id="WP_200971678.1">
    <property type="nucleotide sequence ID" value="NZ_CP065592.1"/>
</dbReference>
<dbReference type="KEGG" id="sflv:IC614_11965"/>
<evidence type="ECO:0000313" key="2">
    <source>
        <dbReference type="EMBL" id="QPQ55002.1"/>
    </source>
</evidence>
<accession>A0A7T2GJF5</accession>